<keyword evidence="4" id="KW-1185">Reference proteome</keyword>
<feature type="compositionally biased region" description="Polar residues" evidence="1">
    <location>
        <begin position="59"/>
        <end position="76"/>
    </location>
</feature>
<organism evidence="3 4">
    <name type="scientific">Dyella jiangningensis</name>
    <dbReference type="NCBI Taxonomy" id="1379159"/>
    <lineage>
        <taxon>Bacteria</taxon>
        <taxon>Pseudomonadati</taxon>
        <taxon>Pseudomonadota</taxon>
        <taxon>Gammaproteobacteria</taxon>
        <taxon>Lysobacterales</taxon>
        <taxon>Rhodanobacteraceae</taxon>
        <taxon>Dyella</taxon>
    </lineage>
</organism>
<dbReference type="EMBL" id="NFZS01000001">
    <property type="protein sequence ID" value="RAO77432.1"/>
    <property type="molecule type" value="Genomic_DNA"/>
</dbReference>
<dbReference type="OrthoDB" id="8780887at2"/>
<evidence type="ECO:0000256" key="2">
    <source>
        <dbReference type="SAM" id="Phobius"/>
    </source>
</evidence>
<sequence>MDPKRQSNRNTSYRIRQRGQGMTEYIIITALIAIAAIAAVTYFGGTARAQIGGMARELSGQSASQDINRAGNQGNKAHSEGTKDKTLKSYNNETAQ</sequence>
<dbReference type="RefSeq" id="WP_111981460.1">
    <property type="nucleotide sequence ID" value="NZ_NFZS01000001.1"/>
</dbReference>
<accession>A0A328P9H5</accession>
<proteinExistence type="predicted"/>
<name>A0A328P9H5_9GAMM</name>
<keyword evidence="2" id="KW-0812">Transmembrane</keyword>
<keyword evidence="2" id="KW-0472">Membrane</keyword>
<evidence type="ECO:0000313" key="4">
    <source>
        <dbReference type="Proteomes" id="UP000248926"/>
    </source>
</evidence>
<keyword evidence="2" id="KW-1133">Transmembrane helix</keyword>
<evidence type="ECO:0000256" key="1">
    <source>
        <dbReference type="SAM" id="MobiDB-lite"/>
    </source>
</evidence>
<feature type="compositionally biased region" description="Basic and acidic residues" evidence="1">
    <location>
        <begin position="77"/>
        <end position="87"/>
    </location>
</feature>
<dbReference type="Proteomes" id="UP000248926">
    <property type="component" value="Unassembled WGS sequence"/>
</dbReference>
<dbReference type="AlphaFoldDB" id="A0A328P9H5"/>
<gene>
    <name evidence="3" type="ORF">CA260_06025</name>
</gene>
<feature type="region of interest" description="Disordered" evidence="1">
    <location>
        <begin position="56"/>
        <end position="96"/>
    </location>
</feature>
<reference evidence="3 4" key="1">
    <citation type="journal article" date="2018" name="Genet. Mol. Biol.">
        <title>The genome sequence of Dyella jiangningensis FCAV SCS01 from a lignocellulose-decomposing microbial consortium metagenome reveals potential for biotechnological applications.</title>
        <authorList>
            <person name="Desiderato J.G."/>
            <person name="Alvarenga D.O."/>
            <person name="Constancio M.T.L."/>
            <person name="Alves L.M.C."/>
            <person name="Varani A.M."/>
        </authorList>
    </citation>
    <scope>NUCLEOTIDE SEQUENCE [LARGE SCALE GENOMIC DNA]</scope>
    <source>
        <strain evidence="3 4">FCAV SCS01</strain>
    </source>
</reference>
<feature type="transmembrane region" description="Helical" evidence="2">
    <location>
        <begin position="21"/>
        <end position="44"/>
    </location>
</feature>
<evidence type="ECO:0000313" key="3">
    <source>
        <dbReference type="EMBL" id="RAO77432.1"/>
    </source>
</evidence>
<comment type="caution">
    <text evidence="3">The sequence shown here is derived from an EMBL/GenBank/DDBJ whole genome shotgun (WGS) entry which is preliminary data.</text>
</comment>
<protein>
    <submittedName>
        <fullName evidence="3">Pilus assembly protein</fullName>
    </submittedName>
</protein>